<name>A0A3M0CDU6_9PROT</name>
<dbReference type="GO" id="GO:0033736">
    <property type="term" value="F:L-lysine 6-oxidase activity"/>
    <property type="evidence" value="ECO:0007669"/>
    <property type="project" value="InterPro"/>
</dbReference>
<dbReference type="OrthoDB" id="336698at2"/>
<proteinExistence type="predicted"/>
<protein>
    <recommendedName>
        <fullName evidence="5">L-lysine 6-oxidase</fullName>
    </recommendedName>
</protein>
<gene>
    <name evidence="3" type="ORF">BXY39_2022</name>
</gene>
<dbReference type="InterPro" id="IPR033797">
    <property type="entry name" value="LodA"/>
</dbReference>
<dbReference type="AlphaFoldDB" id="A0A3M0CDU6"/>
<keyword evidence="4" id="KW-1185">Reference proteome</keyword>
<sequence length="698" mass="77159">MSNTYFRVHPAINIARVGNSDSYYIAPETAAGDLIDKESGLFGGLPTNKDTGKPVEAADFRDSAQKVVRQAARFRIYAYDRPQDAYPGTDPGREIKIGDTVGGKTVKDIVWMVHLANKKNNFFQITSANGEEEGINAYKPGPDGKYNFPPVRDPSIGPAAKDGLEKLAEPERLKKLVIDPGPRTIASSAAPDTVVPFNAATPCTFVDDKGNVVDAPYYPVSFPDDHFKMYQYFGAIDTLGELRIEKDTGRLVIAGGYGRASGIEQKDGGPPPMTDAIDNNYWFDDIADGPVNATVLFDDGSTAEVVAGWFVTSDPGYAPQTRNIVSTWDDIFNTWVENLDLMPDLYSGGTYQSDYKAVFNRDILPVFHGAFLQRWNTNLPSQGINGHDLMASITPRDKPSDRIPSFKSLMRDPNIPQDDDEGVKMPLSLGDATKSFLSVSPTQYFLMMQWYDNRFVADAPPIGPGERLDRDVLLNCLGGRYSPGIELTFIVRDVNLYDQDWKGATGPFRINQDRLDYTPYTEESGRDKIPLGVGYIPLQTARVQPGDLSKFMSQPWHTDYNSCAVHLPDPNPDANNTLYWSWPSQRPVQVHPADLCHYDAEKGVWNLGGQLFSVRGDGSGPENGTHTNLPQKVGRFQEYPDFVENWHKVGFIIQGTQIPADHGDNYGSDKFLEIASLFTGPGDLVQPWPTAVLPTGDD</sequence>
<dbReference type="InterPro" id="IPR041173">
    <property type="entry name" value="LodA_C"/>
</dbReference>
<feature type="domain" description="L-lysine epsilon oxidase C-terminal" evidence="2">
    <location>
        <begin position="428"/>
        <end position="570"/>
    </location>
</feature>
<reference evidence="3 4" key="1">
    <citation type="submission" date="2018-10" db="EMBL/GenBank/DDBJ databases">
        <title>Genomic Encyclopedia of Archaeal and Bacterial Type Strains, Phase II (KMG-II): from individual species to whole genera.</title>
        <authorList>
            <person name="Goeker M."/>
        </authorList>
    </citation>
    <scope>NUCLEOTIDE SEQUENCE [LARGE SCALE GENOMIC DNA]</scope>
    <source>
        <strain evidence="3 4">DSM 25217</strain>
    </source>
</reference>
<evidence type="ECO:0000313" key="3">
    <source>
        <dbReference type="EMBL" id="RMB07928.1"/>
    </source>
</evidence>
<evidence type="ECO:0000259" key="1">
    <source>
        <dbReference type="Pfam" id="PF17990"/>
    </source>
</evidence>
<dbReference type="Proteomes" id="UP000271227">
    <property type="component" value="Unassembled WGS sequence"/>
</dbReference>
<accession>A0A3M0CDU6</accession>
<evidence type="ECO:0008006" key="5">
    <source>
        <dbReference type="Google" id="ProtNLM"/>
    </source>
</evidence>
<dbReference type="EMBL" id="REFR01000011">
    <property type="protein sequence ID" value="RMB07928.1"/>
    <property type="molecule type" value="Genomic_DNA"/>
</dbReference>
<dbReference type="InterPro" id="IPR041168">
    <property type="entry name" value="LodA_N"/>
</dbReference>
<organism evidence="3 4">
    <name type="scientific">Eilatimonas milleporae</name>
    <dbReference type="NCBI Taxonomy" id="911205"/>
    <lineage>
        <taxon>Bacteria</taxon>
        <taxon>Pseudomonadati</taxon>
        <taxon>Pseudomonadota</taxon>
        <taxon>Alphaproteobacteria</taxon>
        <taxon>Kordiimonadales</taxon>
        <taxon>Kordiimonadaceae</taxon>
        <taxon>Eilatimonas</taxon>
    </lineage>
</organism>
<comment type="caution">
    <text evidence="3">The sequence shown here is derived from an EMBL/GenBank/DDBJ whole genome shotgun (WGS) entry which is preliminary data.</text>
</comment>
<dbReference type="Pfam" id="PF17990">
    <property type="entry name" value="LodA_N"/>
    <property type="match status" value="1"/>
</dbReference>
<evidence type="ECO:0000313" key="4">
    <source>
        <dbReference type="Proteomes" id="UP000271227"/>
    </source>
</evidence>
<dbReference type="Pfam" id="PF18417">
    <property type="entry name" value="LodA_C"/>
    <property type="match status" value="1"/>
</dbReference>
<dbReference type="RefSeq" id="WP_121938696.1">
    <property type="nucleotide sequence ID" value="NZ_REFR01000011.1"/>
</dbReference>
<feature type="domain" description="L-Lysine epsilon oxidase N-terminal" evidence="1">
    <location>
        <begin position="9"/>
        <end position="311"/>
    </location>
</feature>
<dbReference type="InParanoid" id="A0A3M0CDU6"/>
<dbReference type="CDD" id="cd14732">
    <property type="entry name" value="LodA"/>
    <property type="match status" value="1"/>
</dbReference>
<evidence type="ECO:0000259" key="2">
    <source>
        <dbReference type="Pfam" id="PF18417"/>
    </source>
</evidence>
<dbReference type="GO" id="GO:1900191">
    <property type="term" value="P:negative regulation of single-species biofilm formation"/>
    <property type="evidence" value="ECO:0007669"/>
    <property type="project" value="InterPro"/>
</dbReference>
<dbReference type="GO" id="GO:0031640">
    <property type="term" value="P:killing of cells of another organism"/>
    <property type="evidence" value="ECO:0007669"/>
    <property type="project" value="InterPro"/>
</dbReference>